<dbReference type="Pfam" id="PF07228">
    <property type="entry name" value="SpoIIE"/>
    <property type="match status" value="1"/>
</dbReference>
<accession>A0ABY5AMJ0</accession>
<dbReference type="PANTHER" id="PTHR43156:SF2">
    <property type="entry name" value="STAGE II SPORULATION PROTEIN E"/>
    <property type="match status" value="1"/>
</dbReference>
<evidence type="ECO:0000256" key="2">
    <source>
        <dbReference type="SAM" id="Coils"/>
    </source>
</evidence>
<dbReference type="InterPro" id="IPR036457">
    <property type="entry name" value="PPM-type-like_dom_sf"/>
</dbReference>
<gene>
    <name evidence="4" type="ORF">NEA10_16550</name>
</gene>
<evidence type="ECO:0000259" key="3">
    <source>
        <dbReference type="SMART" id="SM00331"/>
    </source>
</evidence>
<feature type="coiled-coil region" evidence="2">
    <location>
        <begin position="160"/>
        <end position="194"/>
    </location>
</feature>
<sequence>MMLELDRLSHIYGSSLESLTLTSTLADLTLEHFSLDCDVPGRILVQQFNENPILPGVILLKQGHYMGMISRRKCLEIMSRPYGIELFYNRPLQCLYDFVKVDVLTYPGDCPIFTAARQCLERSPENLYEPLVILLRDGSHRLLDIHKLLIAQSQLYAVASQLLEKRRQDLDRANAEVEELNQRLKAENLRLSSEVNIAHRLQQMLLPTERDLGKIPDLDIAAYMEPAAEVGGDYYDILPHANGVKIGIGDVTGHGLESGVFTIMVQTAIRTLLTAQETDPVRFLNTLNHTIYDNVERMNSDRNLTLSLIDYHQGQLQLSGQHEKALLLRRDGSLEQIDTLDLGFPIGLDAEISQFIQPLELTLHPGDTLILYTDGITEAEAPNGDFFGLERLCQVARRHAQDNAGQIQQAIIETLKKYINGHKIYDDITLLVLKRKLEGSLPHHP</sequence>
<dbReference type="Gene3D" id="3.60.40.10">
    <property type="entry name" value="PPM-type phosphatase domain"/>
    <property type="match status" value="1"/>
</dbReference>
<dbReference type="SUPFAM" id="SSF81606">
    <property type="entry name" value="PP2C-like"/>
    <property type="match status" value="1"/>
</dbReference>
<feature type="domain" description="PPM-type phosphatase" evidence="3">
    <location>
        <begin position="215"/>
        <end position="435"/>
    </location>
</feature>
<proteinExistence type="predicted"/>
<dbReference type="InterPro" id="IPR001932">
    <property type="entry name" value="PPM-type_phosphatase-like_dom"/>
</dbReference>
<keyword evidence="5" id="KW-1185">Reference proteome</keyword>
<evidence type="ECO:0000256" key="1">
    <source>
        <dbReference type="ARBA" id="ARBA00022801"/>
    </source>
</evidence>
<dbReference type="Proteomes" id="UP001056708">
    <property type="component" value="Chromosome"/>
</dbReference>
<keyword evidence="1" id="KW-0378">Hydrolase</keyword>
<evidence type="ECO:0000313" key="4">
    <source>
        <dbReference type="EMBL" id="USR90432.1"/>
    </source>
</evidence>
<evidence type="ECO:0000313" key="5">
    <source>
        <dbReference type="Proteomes" id="UP001056708"/>
    </source>
</evidence>
<dbReference type="EMBL" id="CP098611">
    <property type="protein sequence ID" value="USR90432.1"/>
    <property type="molecule type" value="Genomic_DNA"/>
</dbReference>
<dbReference type="SMART" id="SM00331">
    <property type="entry name" value="PP2C_SIG"/>
    <property type="match status" value="1"/>
</dbReference>
<keyword evidence="2" id="KW-0175">Coiled coil</keyword>
<protein>
    <submittedName>
        <fullName evidence="4">SpoIIE family protein phosphatase</fullName>
    </submittedName>
</protein>
<dbReference type="PANTHER" id="PTHR43156">
    <property type="entry name" value="STAGE II SPORULATION PROTEIN E-RELATED"/>
    <property type="match status" value="1"/>
</dbReference>
<name>A0ABY5AMJ0_9CYAN</name>
<organism evidence="4 5">
    <name type="scientific">Phormidium yuhuli AB48</name>
    <dbReference type="NCBI Taxonomy" id="2940671"/>
    <lineage>
        <taxon>Bacteria</taxon>
        <taxon>Bacillati</taxon>
        <taxon>Cyanobacteriota</taxon>
        <taxon>Cyanophyceae</taxon>
        <taxon>Oscillatoriophycideae</taxon>
        <taxon>Oscillatoriales</taxon>
        <taxon>Oscillatoriaceae</taxon>
        <taxon>Phormidium</taxon>
        <taxon>Phormidium yuhuli</taxon>
    </lineage>
</organism>
<dbReference type="RefSeq" id="WP_252662461.1">
    <property type="nucleotide sequence ID" value="NZ_CP098611.1"/>
</dbReference>
<dbReference type="InterPro" id="IPR052016">
    <property type="entry name" value="Bact_Sigma-Reg"/>
</dbReference>
<reference evidence="4" key="1">
    <citation type="submission" date="2022-06" db="EMBL/GenBank/DDBJ databases">
        <title>Genome sequence of Phormidium yuhuli AB48 isolated from an industrial photobioreactor environment.</title>
        <authorList>
            <person name="Qiu Y."/>
            <person name="Noonan A.J.C."/>
            <person name="Dofher K."/>
            <person name="Koch M."/>
            <person name="Kieft B."/>
            <person name="Lin X."/>
            <person name="Ziels R.M."/>
            <person name="Hallam S.J."/>
        </authorList>
    </citation>
    <scope>NUCLEOTIDE SEQUENCE</scope>
    <source>
        <strain evidence="4">AB48</strain>
    </source>
</reference>